<keyword evidence="2 5" id="KW-0812">Transmembrane</keyword>
<evidence type="ECO:0000256" key="1">
    <source>
        <dbReference type="ARBA" id="ARBA00004370"/>
    </source>
</evidence>
<evidence type="ECO:0000256" key="2">
    <source>
        <dbReference type="ARBA" id="ARBA00022692"/>
    </source>
</evidence>
<sequence>MYSCSSHIHFCIFKAGFCFSIGIGPVAWFIGTELAGSGAQARVQSLSISAQYVTSFACPVIYSPLEQLIGPFSFSLFIIPLTVTTFWIYYYMPETRNRSPEQIRSLLEAGKRRF</sequence>
<organism evidence="8">
    <name type="scientific">Gongylonema pulchrum</name>
    <dbReference type="NCBI Taxonomy" id="637853"/>
    <lineage>
        <taxon>Eukaryota</taxon>
        <taxon>Metazoa</taxon>
        <taxon>Ecdysozoa</taxon>
        <taxon>Nematoda</taxon>
        <taxon>Chromadorea</taxon>
        <taxon>Rhabditida</taxon>
        <taxon>Spirurina</taxon>
        <taxon>Spiruromorpha</taxon>
        <taxon>Spiruroidea</taxon>
        <taxon>Gongylonematidae</taxon>
        <taxon>Gongylonema</taxon>
    </lineage>
</organism>
<dbReference type="Pfam" id="PF00083">
    <property type="entry name" value="Sugar_tr"/>
    <property type="match status" value="1"/>
</dbReference>
<dbReference type="EMBL" id="UYRT01078961">
    <property type="protein sequence ID" value="VDN19663.1"/>
    <property type="molecule type" value="Genomic_DNA"/>
</dbReference>
<keyword evidence="7" id="KW-1185">Reference proteome</keyword>
<reference evidence="8" key="1">
    <citation type="submission" date="2016-06" db="UniProtKB">
        <authorList>
            <consortium name="WormBaseParasite"/>
        </authorList>
    </citation>
    <scope>IDENTIFICATION</scope>
</reference>
<dbReference type="PANTHER" id="PTHR23503:SF106">
    <property type="entry name" value="MAJOR FACILITATOR SUPERFAMILY (MFS) PROFILE DOMAIN-CONTAINING PROTEIN"/>
    <property type="match status" value="1"/>
</dbReference>
<dbReference type="InterPro" id="IPR005828">
    <property type="entry name" value="MFS_sugar_transport-like"/>
</dbReference>
<gene>
    <name evidence="6" type="ORF">GPUH_LOCUS11999</name>
</gene>
<evidence type="ECO:0000256" key="4">
    <source>
        <dbReference type="ARBA" id="ARBA00023136"/>
    </source>
</evidence>
<comment type="subcellular location">
    <subcellularLocation>
        <location evidence="1">Membrane</location>
    </subcellularLocation>
</comment>
<evidence type="ECO:0000313" key="7">
    <source>
        <dbReference type="Proteomes" id="UP000271098"/>
    </source>
</evidence>
<dbReference type="GO" id="GO:0015149">
    <property type="term" value="F:hexose transmembrane transporter activity"/>
    <property type="evidence" value="ECO:0007669"/>
    <property type="project" value="TreeGrafter"/>
</dbReference>
<dbReference type="OrthoDB" id="4540492at2759"/>
<dbReference type="WBParaSite" id="GPUH_0001201301-mRNA-1">
    <property type="protein sequence ID" value="GPUH_0001201301-mRNA-1"/>
    <property type="gene ID" value="GPUH_0001201301"/>
</dbReference>
<proteinExistence type="predicted"/>
<accession>A0A183DTF8</accession>
<keyword evidence="3 5" id="KW-1133">Transmembrane helix</keyword>
<dbReference type="InterPro" id="IPR036259">
    <property type="entry name" value="MFS_trans_sf"/>
</dbReference>
<dbReference type="InterPro" id="IPR045263">
    <property type="entry name" value="GLUT"/>
</dbReference>
<dbReference type="Proteomes" id="UP000271098">
    <property type="component" value="Unassembled WGS sequence"/>
</dbReference>
<name>A0A183DTF8_9BILA</name>
<keyword evidence="4 5" id="KW-0472">Membrane</keyword>
<dbReference type="GO" id="GO:0016020">
    <property type="term" value="C:membrane"/>
    <property type="evidence" value="ECO:0007669"/>
    <property type="project" value="UniProtKB-SubCell"/>
</dbReference>
<evidence type="ECO:0000256" key="5">
    <source>
        <dbReference type="SAM" id="Phobius"/>
    </source>
</evidence>
<reference evidence="6 7" key="2">
    <citation type="submission" date="2018-11" db="EMBL/GenBank/DDBJ databases">
        <authorList>
            <consortium name="Pathogen Informatics"/>
        </authorList>
    </citation>
    <scope>NUCLEOTIDE SEQUENCE [LARGE SCALE GENOMIC DNA]</scope>
</reference>
<dbReference type="AlphaFoldDB" id="A0A183DTF8"/>
<protein>
    <submittedName>
        <fullName evidence="8">MFS domain-containing protein</fullName>
    </submittedName>
</protein>
<evidence type="ECO:0000313" key="8">
    <source>
        <dbReference type="WBParaSite" id="GPUH_0001201301-mRNA-1"/>
    </source>
</evidence>
<feature type="transmembrane region" description="Helical" evidence="5">
    <location>
        <begin position="12"/>
        <end position="31"/>
    </location>
</feature>
<dbReference type="SUPFAM" id="SSF103473">
    <property type="entry name" value="MFS general substrate transporter"/>
    <property type="match status" value="1"/>
</dbReference>
<feature type="transmembrane region" description="Helical" evidence="5">
    <location>
        <begin position="68"/>
        <end position="90"/>
    </location>
</feature>
<dbReference type="Gene3D" id="1.20.1250.20">
    <property type="entry name" value="MFS general substrate transporter like domains"/>
    <property type="match status" value="1"/>
</dbReference>
<dbReference type="PANTHER" id="PTHR23503">
    <property type="entry name" value="SOLUTE CARRIER FAMILY 2"/>
    <property type="match status" value="1"/>
</dbReference>
<evidence type="ECO:0000313" key="6">
    <source>
        <dbReference type="EMBL" id="VDN19663.1"/>
    </source>
</evidence>
<evidence type="ECO:0000256" key="3">
    <source>
        <dbReference type="ARBA" id="ARBA00022989"/>
    </source>
</evidence>